<comment type="caution">
    <text evidence="2">The sequence shown here is derived from an EMBL/GenBank/DDBJ whole genome shotgun (WGS) entry which is preliminary data.</text>
</comment>
<name>A0ABV6B3L1_9DEIO</name>
<accession>A0ABV6B3L1</accession>
<protein>
    <recommendedName>
        <fullName evidence="4">Copper amine oxidase-like N-terminal domain-containing protein</fullName>
    </recommendedName>
</protein>
<evidence type="ECO:0008006" key="4">
    <source>
        <dbReference type="Google" id="ProtNLM"/>
    </source>
</evidence>
<reference evidence="2 3" key="1">
    <citation type="submission" date="2024-09" db="EMBL/GenBank/DDBJ databases">
        <authorList>
            <person name="Sun Q."/>
            <person name="Mori K."/>
        </authorList>
    </citation>
    <scope>NUCLEOTIDE SEQUENCE [LARGE SCALE GENOMIC DNA]</scope>
    <source>
        <strain evidence="2 3">JCM 13503</strain>
    </source>
</reference>
<feature type="signal peptide" evidence="1">
    <location>
        <begin position="1"/>
        <end position="20"/>
    </location>
</feature>
<keyword evidence="3" id="KW-1185">Reference proteome</keyword>
<organism evidence="2 3">
    <name type="scientific">Deinococcus oregonensis</name>
    <dbReference type="NCBI Taxonomy" id="1805970"/>
    <lineage>
        <taxon>Bacteria</taxon>
        <taxon>Thermotogati</taxon>
        <taxon>Deinococcota</taxon>
        <taxon>Deinococci</taxon>
        <taxon>Deinococcales</taxon>
        <taxon>Deinococcaceae</taxon>
        <taxon>Deinococcus</taxon>
    </lineage>
</organism>
<sequence length="235" mass="24278">MTARRCFAVFALFLLGAAQATPLPLNHVPVVVRFENLAWVNALTALPTLQGGRVFVPPAEACDLLALPCTTQGMTLTAAGQTVSLTRVGGALMTPLAPLVQLAGQRIGWNPAARVATIYGGAGTGNPGGAGWRSALNEITARTTPGANIYAGPISVSTGPRQSGVPTVPLTLNTEQPLSELTLISKAANTLTLTGSLVTGTVDVPNPFQDCPPGPSCTLPTRRDALWTLAYATLR</sequence>
<dbReference type="Proteomes" id="UP001589733">
    <property type="component" value="Unassembled WGS sequence"/>
</dbReference>
<evidence type="ECO:0000256" key="1">
    <source>
        <dbReference type="SAM" id="SignalP"/>
    </source>
</evidence>
<feature type="chain" id="PRO_5046044318" description="Copper amine oxidase-like N-terminal domain-containing protein" evidence="1">
    <location>
        <begin position="21"/>
        <end position="235"/>
    </location>
</feature>
<dbReference type="RefSeq" id="WP_380012335.1">
    <property type="nucleotide sequence ID" value="NZ_JBHLYR010000049.1"/>
</dbReference>
<evidence type="ECO:0000313" key="3">
    <source>
        <dbReference type="Proteomes" id="UP001589733"/>
    </source>
</evidence>
<gene>
    <name evidence="2" type="ORF">ACFFLM_15955</name>
</gene>
<dbReference type="EMBL" id="JBHLYR010000049">
    <property type="protein sequence ID" value="MFB9993461.1"/>
    <property type="molecule type" value="Genomic_DNA"/>
</dbReference>
<proteinExistence type="predicted"/>
<evidence type="ECO:0000313" key="2">
    <source>
        <dbReference type="EMBL" id="MFB9993461.1"/>
    </source>
</evidence>
<keyword evidence="1" id="KW-0732">Signal</keyword>